<dbReference type="Pfam" id="PF13521">
    <property type="entry name" value="AAA_28"/>
    <property type="match status" value="1"/>
</dbReference>
<feature type="region of interest" description="Disordered" evidence="1">
    <location>
        <begin position="202"/>
        <end position="225"/>
    </location>
</feature>
<name>A0A1H8UH01_9ACTN</name>
<dbReference type="OrthoDB" id="8116259at2"/>
<gene>
    <name evidence="3" type="ORF">SAMN05216267_10732</name>
</gene>
<evidence type="ECO:0000256" key="1">
    <source>
        <dbReference type="SAM" id="MobiDB-lite"/>
    </source>
</evidence>
<sequence>MVTIPMRIGITGAHGTGKTILLRRIEMELRAEGIRVARTGWVSKRAASLGLPKMEQHTAASTEWVIAQSVADEIGAAQSADVVLADRAVIDAVACWHAAVEFRGEIVDRGEDERIRLLAATQHAKYDLLLATVLDPVEPQRHPYDQRYRELVDRHIHGLLAEDDIEHWRVTRDGHDQDRAVRTAVRLALQLVPAGRACCRTRRPGSLDELADNSGVDHGNDFGGT</sequence>
<keyword evidence="4" id="KW-1185">Reference proteome</keyword>
<feature type="domain" description="NadR/Ttd14 AAA" evidence="2">
    <location>
        <begin position="7"/>
        <end position="170"/>
    </location>
</feature>
<dbReference type="EMBL" id="FODD01000073">
    <property type="protein sequence ID" value="SEP02499.1"/>
    <property type="molecule type" value="Genomic_DNA"/>
</dbReference>
<protein>
    <submittedName>
        <fullName evidence="3">AAA domain-containing protein</fullName>
    </submittedName>
</protein>
<dbReference type="Proteomes" id="UP000181951">
    <property type="component" value="Unassembled WGS sequence"/>
</dbReference>
<reference evidence="3 4" key="1">
    <citation type="submission" date="2016-10" db="EMBL/GenBank/DDBJ databases">
        <authorList>
            <person name="de Groot N.N."/>
        </authorList>
    </citation>
    <scope>NUCLEOTIDE SEQUENCE [LARGE SCALE GENOMIC DNA]</scope>
    <source>
        <strain evidence="3 4">CGMCC 4.2026</strain>
    </source>
</reference>
<dbReference type="Gene3D" id="3.40.50.300">
    <property type="entry name" value="P-loop containing nucleotide triphosphate hydrolases"/>
    <property type="match status" value="1"/>
</dbReference>
<evidence type="ECO:0000259" key="2">
    <source>
        <dbReference type="Pfam" id="PF13521"/>
    </source>
</evidence>
<proteinExistence type="predicted"/>
<dbReference type="SUPFAM" id="SSF52540">
    <property type="entry name" value="P-loop containing nucleoside triphosphate hydrolases"/>
    <property type="match status" value="1"/>
</dbReference>
<dbReference type="AlphaFoldDB" id="A0A1H8UH01"/>
<accession>A0A1H8UH01</accession>
<evidence type="ECO:0000313" key="3">
    <source>
        <dbReference type="EMBL" id="SEP02499.1"/>
    </source>
</evidence>
<dbReference type="InterPro" id="IPR027417">
    <property type="entry name" value="P-loop_NTPase"/>
</dbReference>
<evidence type="ECO:0000313" key="4">
    <source>
        <dbReference type="Proteomes" id="UP000181951"/>
    </source>
</evidence>
<organism evidence="3 4">
    <name type="scientific">Actinacidiphila rubida</name>
    <dbReference type="NCBI Taxonomy" id="310780"/>
    <lineage>
        <taxon>Bacteria</taxon>
        <taxon>Bacillati</taxon>
        <taxon>Actinomycetota</taxon>
        <taxon>Actinomycetes</taxon>
        <taxon>Kitasatosporales</taxon>
        <taxon>Streptomycetaceae</taxon>
        <taxon>Actinacidiphila</taxon>
    </lineage>
</organism>
<dbReference type="InterPro" id="IPR038727">
    <property type="entry name" value="NadR/Ttd14_AAA_dom"/>
</dbReference>
<dbReference type="STRING" id="310780.SAMN05216267_10732"/>